<sequence length="331" mass="34107">MTSAPDPRSGRPTGSARPAADDPGTAVTAVGPTVGQVARRPRFIALLALALLIAAGFAALGQWQLARAVESGVVIERDTETALPLGTLVEPQGYVTDRSAGHMVTVSGSLVPGDYVVVSDRLNAGRTGAWVVGHLAISDAGAPGGDADGALPDSVPVALGWAATDADAADIAAALNAGVSAPTGDAELVGRFLPSESPEPPGSGQDPARMTRLATSALVNLWPGDVGDVYNGFIVASTPLAGLQAIDSPPPSEAVQLNWLNIFYAAEWAVFAIFAIVIWYRTVRDAWTREQPGYRDDDDEDEDDDEDPLPEGGLDVPVAAPGVGSRADADR</sequence>
<keyword evidence="1" id="KW-0812">Transmembrane</keyword>
<protein>
    <recommendedName>
        <fullName evidence="1">SURF1-like protein</fullName>
    </recommendedName>
</protein>
<dbReference type="RefSeq" id="WP_086517156.1">
    <property type="nucleotide sequence ID" value="NZ_MDJY01000034.1"/>
</dbReference>
<organism evidence="3 4">
    <name type="scientific">Clavibacter michiganensis</name>
    <dbReference type="NCBI Taxonomy" id="28447"/>
    <lineage>
        <taxon>Bacteria</taxon>
        <taxon>Bacillati</taxon>
        <taxon>Actinomycetota</taxon>
        <taxon>Actinomycetes</taxon>
        <taxon>Micrococcales</taxon>
        <taxon>Microbacteriaceae</taxon>
        <taxon>Clavibacter</taxon>
    </lineage>
</organism>
<name>A0A251YIN4_9MICO</name>
<comment type="similarity">
    <text evidence="1">Belongs to the SURF1 family.</text>
</comment>
<gene>
    <name evidence="3" type="ORF">BFL36_06425</name>
</gene>
<dbReference type="AlphaFoldDB" id="A0A251YIN4"/>
<comment type="subcellular location">
    <subcellularLocation>
        <location evidence="1">Cell membrane</location>
        <topology evidence="1">Multi-pass membrane protein</topology>
    </subcellularLocation>
</comment>
<reference evidence="3 4" key="1">
    <citation type="submission" date="2016-08" db="EMBL/GenBank/DDBJ databases">
        <title>Genome sequence of Clavibacter michiganensis spp strain CFBP8017.</title>
        <authorList>
            <person name="Thapa S.P."/>
            <person name="Coaker G."/>
            <person name="Jacques M.-A."/>
        </authorList>
    </citation>
    <scope>NUCLEOTIDE SEQUENCE [LARGE SCALE GENOMIC DNA]</scope>
    <source>
        <strain evidence="3">CFBP8017</strain>
    </source>
</reference>
<dbReference type="Pfam" id="PF02104">
    <property type="entry name" value="SURF1"/>
    <property type="match status" value="1"/>
</dbReference>
<feature type="region of interest" description="Disordered" evidence="2">
    <location>
        <begin position="1"/>
        <end position="29"/>
    </location>
</feature>
<keyword evidence="1" id="KW-0472">Membrane</keyword>
<dbReference type="GO" id="GO:0005886">
    <property type="term" value="C:plasma membrane"/>
    <property type="evidence" value="ECO:0007669"/>
    <property type="project" value="UniProtKB-SubCell"/>
</dbReference>
<proteinExistence type="inferred from homology"/>
<evidence type="ECO:0000256" key="1">
    <source>
        <dbReference type="RuleBase" id="RU363076"/>
    </source>
</evidence>
<feature type="transmembrane region" description="Helical" evidence="1">
    <location>
        <begin position="259"/>
        <end position="280"/>
    </location>
</feature>
<keyword evidence="1" id="KW-1003">Cell membrane</keyword>
<evidence type="ECO:0000256" key="2">
    <source>
        <dbReference type="SAM" id="MobiDB-lite"/>
    </source>
</evidence>
<feature type="compositionally biased region" description="Acidic residues" evidence="2">
    <location>
        <begin position="296"/>
        <end position="309"/>
    </location>
</feature>
<dbReference type="InterPro" id="IPR002994">
    <property type="entry name" value="Surf1/Shy1"/>
</dbReference>
<evidence type="ECO:0000313" key="4">
    <source>
        <dbReference type="Proteomes" id="UP000195011"/>
    </source>
</evidence>
<dbReference type="EMBL" id="MDJY01000034">
    <property type="protein sequence ID" value="OUE23999.1"/>
    <property type="molecule type" value="Genomic_DNA"/>
</dbReference>
<feature type="transmembrane region" description="Helical" evidence="1">
    <location>
        <begin position="43"/>
        <end position="63"/>
    </location>
</feature>
<dbReference type="PROSITE" id="PS50895">
    <property type="entry name" value="SURF1"/>
    <property type="match status" value="1"/>
</dbReference>
<dbReference type="Proteomes" id="UP000195011">
    <property type="component" value="Unassembled WGS sequence"/>
</dbReference>
<evidence type="ECO:0000313" key="3">
    <source>
        <dbReference type="EMBL" id="OUE23999.1"/>
    </source>
</evidence>
<keyword evidence="1" id="KW-1133">Transmembrane helix</keyword>
<comment type="caution">
    <text evidence="3">The sequence shown here is derived from an EMBL/GenBank/DDBJ whole genome shotgun (WGS) entry which is preliminary data.</text>
</comment>
<accession>A0A251YIN4</accession>
<feature type="region of interest" description="Disordered" evidence="2">
    <location>
        <begin position="290"/>
        <end position="331"/>
    </location>
</feature>